<feature type="domain" description="N-acetyltransferase" evidence="1">
    <location>
        <begin position="3"/>
        <end position="166"/>
    </location>
</feature>
<protein>
    <submittedName>
        <fullName evidence="2">RimJ/RimL family protein N-acetyltransferase</fullName>
    </submittedName>
</protein>
<evidence type="ECO:0000259" key="1">
    <source>
        <dbReference type="PROSITE" id="PS51186"/>
    </source>
</evidence>
<evidence type="ECO:0000313" key="3">
    <source>
        <dbReference type="Proteomes" id="UP000237056"/>
    </source>
</evidence>
<keyword evidence="2" id="KW-0808">Transferase</keyword>
<dbReference type="InterPro" id="IPR000182">
    <property type="entry name" value="GNAT_dom"/>
</dbReference>
<accession>A0A2S4N6L7</accession>
<dbReference type="PROSITE" id="PS51186">
    <property type="entry name" value="GNAT"/>
    <property type="match status" value="1"/>
</dbReference>
<dbReference type="GO" id="GO:0016747">
    <property type="term" value="F:acyltransferase activity, transferring groups other than amino-acyl groups"/>
    <property type="evidence" value="ECO:0007669"/>
    <property type="project" value="InterPro"/>
</dbReference>
<dbReference type="Proteomes" id="UP000237056">
    <property type="component" value="Unassembled WGS sequence"/>
</dbReference>
<dbReference type="AlphaFoldDB" id="A0A2S4N6L7"/>
<organism evidence="2 3">
    <name type="scientific">Flavobacterium croceum DSM 17960</name>
    <dbReference type="NCBI Taxonomy" id="1121886"/>
    <lineage>
        <taxon>Bacteria</taxon>
        <taxon>Pseudomonadati</taxon>
        <taxon>Bacteroidota</taxon>
        <taxon>Flavobacteriia</taxon>
        <taxon>Flavobacteriales</taxon>
        <taxon>Flavobacteriaceae</taxon>
        <taxon>Flavobacterium</taxon>
    </lineage>
</organism>
<dbReference type="EMBL" id="PQNY01000011">
    <property type="protein sequence ID" value="POS01352.1"/>
    <property type="molecule type" value="Genomic_DNA"/>
</dbReference>
<name>A0A2S4N6L7_9FLAO</name>
<keyword evidence="3" id="KW-1185">Reference proteome</keyword>
<reference evidence="2 3" key="1">
    <citation type="submission" date="2018-01" db="EMBL/GenBank/DDBJ databases">
        <title>Genomic Encyclopedia of Type Strains, Phase I: the one thousand microbial genomes (KMG-I) project.</title>
        <authorList>
            <person name="Goeker M."/>
        </authorList>
    </citation>
    <scope>NUCLEOTIDE SEQUENCE [LARGE SCALE GENOMIC DNA]</scope>
    <source>
        <strain evidence="2 3">DSM 17960</strain>
    </source>
</reference>
<sequence length="171" mass="19832">MEFILRTWQISDADSLVKYANNRNLTTYFTNRFPIPYTESDAKNFIEIALSDTQPLKYAIEINGEAVGGIDFHPQADILCKNMEIGYWIGEPFWGKGIMTDVVQEIVKIGFQHFDIVRIFAKVFENNIGSQKVLEKAGFSLEARFTKIIYKFDTYQDELVYAIRKEQLHIT</sequence>
<dbReference type="OrthoDB" id="9811523at2"/>
<dbReference type="Gene3D" id="3.40.630.30">
    <property type="match status" value="1"/>
</dbReference>
<dbReference type="RefSeq" id="WP_103726457.1">
    <property type="nucleotide sequence ID" value="NZ_PQNY01000011.1"/>
</dbReference>
<proteinExistence type="predicted"/>
<dbReference type="InterPro" id="IPR016181">
    <property type="entry name" value="Acyl_CoA_acyltransferase"/>
</dbReference>
<comment type="caution">
    <text evidence="2">The sequence shown here is derived from an EMBL/GenBank/DDBJ whole genome shotgun (WGS) entry which is preliminary data.</text>
</comment>
<dbReference type="Pfam" id="PF13302">
    <property type="entry name" value="Acetyltransf_3"/>
    <property type="match status" value="1"/>
</dbReference>
<evidence type="ECO:0000313" key="2">
    <source>
        <dbReference type="EMBL" id="POS01352.1"/>
    </source>
</evidence>
<gene>
    <name evidence="2" type="ORF">Q361_11163</name>
</gene>
<dbReference type="SUPFAM" id="SSF55729">
    <property type="entry name" value="Acyl-CoA N-acyltransferases (Nat)"/>
    <property type="match status" value="1"/>
</dbReference>
<dbReference type="PANTHER" id="PTHR43328">
    <property type="entry name" value="ACETYLTRANSFERASE-RELATED"/>
    <property type="match status" value="1"/>
</dbReference>
<dbReference type="PANTHER" id="PTHR43328:SF1">
    <property type="entry name" value="N-ACETYLTRANSFERASE DOMAIN-CONTAINING PROTEIN"/>
    <property type="match status" value="1"/>
</dbReference>